<evidence type="ECO:0008006" key="3">
    <source>
        <dbReference type="Google" id="ProtNLM"/>
    </source>
</evidence>
<sequence>MRKFEKDPPEAKEEDYINLMLKHDKKIEKAVKKLNESFKAAENKFK</sequence>
<keyword evidence="2" id="KW-1185">Reference proteome</keyword>
<reference evidence="1 2" key="1">
    <citation type="submission" date="2021-03" db="EMBL/GenBank/DDBJ databases">
        <title>Whole genome sequence of Metabacillus bambusae BG109.</title>
        <authorList>
            <person name="Jeong J.W."/>
        </authorList>
    </citation>
    <scope>NUCLEOTIDE SEQUENCE [LARGE SCALE GENOMIC DNA]</scope>
    <source>
        <strain evidence="1 2">BG109</strain>
    </source>
</reference>
<comment type="caution">
    <text evidence="1">The sequence shown here is derived from an EMBL/GenBank/DDBJ whole genome shotgun (WGS) entry which is preliminary data.</text>
</comment>
<name>A0ABS3MYQ1_9BACI</name>
<proteinExistence type="predicted"/>
<evidence type="ECO:0000313" key="1">
    <source>
        <dbReference type="EMBL" id="MBO1511156.1"/>
    </source>
</evidence>
<organism evidence="1 2">
    <name type="scientific">Metabacillus bambusae</name>
    <dbReference type="NCBI Taxonomy" id="2795218"/>
    <lineage>
        <taxon>Bacteria</taxon>
        <taxon>Bacillati</taxon>
        <taxon>Bacillota</taxon>
        <taxon>Bacilli</taxon>
        <taxon>Bacillales</taxon>
        <taxon>Bacillaceae</taxon>
        <taxon>Metabacillus</taxon>
    </lineage>
</organism>
<dbReference type="Proteomes" id="UP000663981">
    <property type="component" value="Unassembled WGS sequence"/>
</dbReference>
<accession>A0ABS3MYQ1</accession>
<dbReference type="RefSeq" id="WP_207975909.1">
    <property type="nucleotide sequence ID" value="NZ_JAGDEL010000003.1"/>
</dbReference>
<gene>
    <name evidence="1" type="ORF">I7822_05615</name>
</gene>
<protein>
    <recommendedName>
        <fullName evidence="3">Transcriptional regulator</fullName>
    </recommendedName>
</protein>
<dbReference type="EMBL" id="JAGDEL010000003">
    <property type="protein sequence ID" value="MBO1511156.1"/>
    <property type="molecule type" value="Genomic_DNA"/>
</dbReference>
<evidence type="ECO:0000313" key="2">
    <source>
        <dbReference type="Proteomes" id="UP000663981"/>
    </source>
</evidence>